<protein>
    <recommendedName>
        <fullName evidence="5">8-amino-7-oxononanoate synthase</fullName>
        <ecNumber evidence="5">2.3.1.47</ecNumber>
    </recommendedName>
    <alternativeName>
        <fullName evidence="9">7-keto-8-amino-pelargonic acid synthase</fullName>
    </alternativeName>
    <alternativeName>
        <fullName evidence="10">8-amino-7-ketopelargonate synthase</fullName>
    </alternativeName>
</protein>
<gene>
    <name evidence="14" type="ORF">Ga0123461_0013</name>
</gene>
<dbReference type="KEGG" id="maes:Ga0123461_0013"/>
<evidence type="ECO:0000256" key="10">
    <source>
        <dbReference type="ARBA" id="ARBA00033381"/>
    </source>
</evidence>
<keyword evidence="7" id="KW-0093">Biotin biosynthesis</keyword>
<dbReference type="Pfam" id="PF00155">
    <property type="entry name" value="Aminotran_1_2"/>
    <property type="match status" value="1"/>
</dbReference>
<comment type="catalytic activity">
    <reaction evidence="11">
        <text>6-carboxyhexanoyl-[ACP] + L-alanine + H(+) = (8S)-8-amino-7-oxononanoate + holo-[ACP] + CO2</text>
        <dbReference type="Rhea" id="RHEA:42288"/>
        <dbReference type="Rhea" id="RHEA-COMP:9685"/>
        <dbReference type="Rhea" id="RHEA-COMP:9955"/>
        <dbReference type="ChEBI" id="CHEBI:15378"/>
        <dbReference type="ChEBI" id="CHEBI:16526"/>
        <dbReference type="ChEBI" id="CHEBI:57972"/>
        <dbReference type="ChEBI" id="CHEBI:64479"/>
        <dbReference type="ChEBI" id="CHEBI:78846"/>
        <dbReference type="ChEBI" id="CHEBI:149468"/>
        <dbReference type="EC" id="2.3.1.47"/>
    </reaction>
</comment>
<comment type="subunit">
    <text evidence="4">Homodimer.</text>
</comment>
<dbReference type="GO" id="GO:0009102">
    <property type="term" value="P:biotin biosynthetic process"/>
    <property type="evidence" value="ECO:0007669"/>
    <property type="project" value="UniProtKB-KW"/>
</dbReference>
<sequence>MVIFSKHDEQQLLPASVSSGCWQNRQAGGNRRLRTPLTRLKALVDSPFMPTSMPDMPDSRNWFPETPETRRRRFTASRRQGVYIHLNGKRLINFASNDYLGLSFHPDVCMVARGALDDAVGSGASRLVSGDDPVLHRLEEKLASWKGYEACLIAGSGMLANIGLLQALADRHTHVFSDKLNHASLVDGVRLSGGQSHRYAHLSNQQLELQLNKHPAARRIIVSDGIFSMDGDSADAAGLLKLAEAYDTLLVIDDAHGTGCMGPEGKGITGGDTISGHARLIEVGTFGKAFGSYGAFILGTRELIEGLRQRQRTVIYSTALPVAMVAAAETALELIQSGEQRQQLKRNLKLFKQLTAGLGFMVSDSPIQPLVVGSDEKALQMATALRDAAFFVPAIRPPTVPEGTARLRFTLSAGHSEEMIEKLSTCLRALL</sequence>
<evidence type="ECO:0000256" key="12">
    <source>
        <dbReference type="RuleBase" id="RU003693"/>
    </source>
</evidence>
<evidence type="ECO:0000256" key="4">
    <source>
        <dbReference type="ARBA" id="ARBA00011738"/>
    </source>
</evidence>
<dbReference type="InterPro" id="IPR015424">
    <property type="entry name" value="PyrdxlP-dep_Trfase"/>
</dbReference>
<dbReference type="Proteomes" id="UP000231701">
    <property type="component" value="Chromosome"/>
</dbReference>
<evidence type="ECO:0000256" key="8">
    <source>
        <dbReference type="ARBA" id="ARBA00022898"/>
    </source>
</evidence>
<dbReference type="InterPro" id="IPR015421">
    <property type="entry name" value="PyrdxlP-dep_Trfase_major"/>
</dbReference>
<evidence type="ECO:0000256" key="3">
    <source>
        <dbReference type="ARBA" id="ARBA00010008"/>
    </source>
</evidence>
<organism evidence="14 15">
    <name type="scientific">Mariprofundus aestuarium</name>
    <dbReference type="NCBI Taxonomy" id="1921086"/>
    <lineage>
        <taxon>Bacteria</taxon>
        <taxon>Pseudomonadati</taxon>
        <taxon>Pseudomonadota</taxon>
        <taxon>Candidatius Mariprofundia</taxon>
        <taxon>Mariprofundales</taxon>
        <taxon>Mariprofundaceae</taxon>
        <taxon>Mariprofundus</taxon>
    </lineage>
</organism>
<dbReference type="EC" id="2.3.1.47" evidence="5"/>
<dbReference type="GO" id="GO:0030170">
    <property type="term" value="F:pyridoxal phosphate binding"/>
    <property type="evidence" value="ECO:0007669"/>
    <property type="project" value="InterPro"/>
</dbReference>
<dbReference type="SUPFAM" id="SSF53383">
    <property type="entry name" value="PLP-dependent transferases"/>
    <property type="match status" value="1"/>
</dbReference>
<dbReference type="Gene3D" id="3.40.640.10">
    <property type="entry name" value="Type I PLP-dependent aspartate aminotransferase-like (Major domain)"/>
    <property type="match status" value="1"/>
</dbReference>
<evidence type="ECO:0000256" key="1">
    <source>
        <dbReference type="ARBA" id="ARBA00001933"/>
    </source>
</evidence>
<name>A0A2K8L2K2_MARES</name>
<evidence type="ECO:0000256" key="9">
    <source>
        <dbReference type="ARBA" id="ARBA00032610"/>
    </source>
</evidence>
<evidence type="ECO:0000313" key="15">
    <source>
        <dbReference type="Proteomes" id="UP000231701"/>
    </source>
</evidence>
<dbReference type="AlphaFoldDB" id="A0A2K8L2K2"/>
<dbReference type="PANTHER" id="PTHR13693">
    <property type="entry name" value="CLASS II AMINOTRANSFERASE/8-AMINO-7-OXONONANOATE SYNTHASE"/>
    <property type="match status" value="1"/>
</dbReference>
<proteinExistence type="inferred from homology"/>
<keyword evidence="14" id="KW-0012">Acyltransferase</keyword>
<evidence type="ECO:0000256" key="11">
    <source>
        <dbReference type="ARBA" id="ARBA00047715"/>
    </source>
</evidence>
<reference evidence="14 15" key="1">
    <citation type="submission" date="2016-12" db="EMBL/GenBank/DDBJ databases">
        <title>Isolation and genomic insights into novel planktonic Zetaproteobacteria from stratified waters of the Chesapeake Bay.</title>
        <authorList>
            <person name="McAllister S.M."/>
            <person name="Kato S."/>
            <person name="Chan C.S."/>
            <person name="Chiu B.K."/>
            <person name="Field E.K."/>
        </authorList>
    </citation>
    <scope>NUCLEOTIDE SEQUENCE [LARGE SCALE GENOMIC DNA]</scope>
    <source>
        <strain evidence="14 15">CP-5</strain>
    </source>
</reference>
<dbReference type="PROSITE" id="PS00599">
    <property type="entry name" value="AA_TRANSFER_CLASS_2"/>
    <property type="match status" value="1"/>
</dbReference>
<evidence type="ECO:0000256" key="6">
    <source>
        <dbReference type="ARBA" id="ARBA00022679"/>
    </source>
</evidence>
<comment type="pathway">
    <text evidence="2">Cofactor biosynthesis; biotin biosynthesis.</text>
</comment>
<dbReference type="EMBL" id="CP018799">
    <property type="protein sequence ID" value="ATX78466.1"/>
    <property type="molecule type" value="Genomic_DNA"/>
</dbReference>
<dbReference type="Gene3D" id="3.90.1150.10">
    <property type="entry name" value="Aspartate Aminotransferase, domain 1"/>
    <property type="match status" value="1"/>
</dbReference>
<evidence type="ECO:0000313" key="14">
    <source>
        <dbReference type="EMBL" id="ATX78466.1"/>
    </source>
</evidence>
<comment type="cofactor">
    <cofactor evidence="1 12">
        <name>pyridoxal 5'-phosphate</name>
        <dbReference type="ChEBI" id="CHEBI:597326"/>
    </cofactor>
</comment>
<dbReference type="InterPro" id="IPR050087">
    <property type="entry name" value="AON_synthase_class-II"/>
</dbReference>
<keyword evidence="6 14" id="KW-0808">Transferase</keyword>
<dbReference type="InterPro" id="IPR004839">
    <property type="entry name" value="Aminotransferase_I/II_large"/>
</dbReference>
<feature type="domain" description="Aminotransferase class I/classII large" evidence="13">
    <location>
        <begin position="90"/>
        <end position="423"/>
    </location>
</feature>
<dbReference type="PANTHER" id="PTHR13693:SF100">
    <property type="entry name" value="8-AMINO-7-OXONONANOATE SYNTHASE"/>
    <property type="match status" value="1"/>
</dbReference>
<evidence type="ECO:0000259" key="13">
    <source>
        <dbReference type="Pfam" id="PF00155"/>
    </source>
</evidence>
<dbReference type="PROSITE" id="PS51257">
    <property type="entry name" value="PROKAR_LIPOPROTEIN"/>
    <property type="match status" value="1"/>
</dbReference>
<evidence type="ECO:0000256" key="5">
    <source>
        <dbReference type="ARBA" id="ARBA00013187"/>
    </source>
</evidence>
<keyword evidence="15" id="KW-1185">Reference proteome</keyword>
<dbReference type="InterPro" id="IPR015422">
    <property type="entry name" value="PyrdxlP-dep_Trfase_small"/>
</dbReference>
<evidence type="ECO:0000256" key="7">
    <source>
        <dbReference type="ARBA" id="ARBA00022756"/>
    </source>
</evidence>
<accession>A0A2K8L2K2</accession>
<comment type="similarity">
    <text evidence="3">Belongs to the class-II pyridoxal-phosphate-dependent aminotransferase family. BioF subfamily.</text>
</comment>
<dbReference type="GO" id="GO:0008710">
    <property type="term" value="F:8-amino-7-oxononanoate synthase activity"/>
    <property type="evidence" value="ECO:0007669"/>
    <property type="project" value="UniProtKB-EC"/>
</dbReference>
<dbReference type="InterPro" id="IPR001917">
    <property type="entry name" value="Aminotrans_II_pyridoxalP_BS"/>
</dbReference>
<evidence type="ECO:0000256" key="2">
    <source>
        <dbReference type="ARBA" id="ARBA00004746"/>
    </source>
</evidence>
<keyword evidence="8 12" id="KW-0663">Pyridoxal phosphate</keyword>